<name>A0A1F7FB85_UNCRA</name>
<sequence>MNRFISFAVMSAAVLSHAYVTYDGRTVPDLPLPSDTVNVSTNLQFHMALIALTPGQTILLADGAYDMANYEPLTLNDSNVCIRGASNDPTKVIITGHGFSNNYNVDEELFVLNTSHVTFAYITISESRCHGVKFQSGNNDRTIFHCVRFINIGERKIKGPSSTNALACTVRYCHFEDLELPATDRCVGTPCEGFDEGGNYIAGMDIRNGDSWVMENNCFVNIRGATGQGRGGIFLWNSTVNMIAQANTFINCDKSICFGNPSGVSTSVDGGYIRNNMIYPGIAMGIEMYDCNNIKVFNNTTFSSLNTSSGALFYTRSQNCQIKNNIFYGGLNLTGNSPDTAKNITVTRSNKAVIGRWFQGDVSAGNLHLVSDTSSAINNGVNLSDVTLDWDGLARDSQNDIGADEYSNNPVAVDVSAAIKGETYLSNAHPNPFNPSTVIRYGISKRESFCPFSITVLSADGKEVRTLVEGIMIGGNYAVKWDGADNTGNQVASGRYIIRLQAGNNIKTVIATTLR</sequence>
<evidence type="ECO:0000313" key="2">
    <source>
        <dbReference type="EMBL" id="OGK03944.1"/>
    </source>
</evidence>
<dbReference type="InterPro" id="IPR012334">
    <property type="entry name" value="Pectin_lyas_fold"/>
</dbReference>
<dbReference type="Gene3D" id="2.160.20.10">
    <property type="entry name" value="Single-stranded right-handed beta-helix, Pectin lyase-like"/>
    <property type="match status" value="1"/>
</dbReference>
<dbReference type="SUPFAM" id="SSF51126">
    <property type="entry name" value="Pectin lyase-like"/>
    <property type="match status" value="1"/>
</dbReference>
<protein>
    <recommendedName>
        <fullName evidence="1">FlgD/Vpr Ig-like domain-containing protein</fullName>
    </recommendedName>
</protein>
<organism evidence="2 3">
    <name type="scientific">Candidatus Raymondbacteria bacterium RIFOXYD12_FULL_49_13</name>
    <dbReference type="NCBI Taxonomy" id="1817890"/>
    <lineage>
        <taxon>Bacteria</taxon>
        <taxon>Raymondiibacteriota</taxon>
    </lineage>
</organism>
<dbReference type="AlphaFoldDB" id="A0A1F7FB85"/>
<dbReference type="Gene3D" id="2.60.40.4070">
    <property type="match status" value="1"/>
</dbReference>
<gene>
    <name evidence="2" type="ORF">A2519_04435</name>
</gene>
<dbReference type="InterPro" id="IPR011050">
    <property type="entry name" value="Pectin_lyase_fold/virulence"/>
</dbReference>
<feature type="domain" description="FlgD/Vpr Ig-like" evidence="1">
    <location>
        <begin position="453"/>
        <end position="504"/>
    </location>
</feature>
<accession>A0A1F7FB85</accession>
<dbReference type="EMBL" id="MFYX01000078">
    <property type="protein sequence ID" value="OGK03944.1"/>
    <property type="molecule type" value="Genomic_DNA"/>
</dbReference>
<reference evidence="2 3" key="1">
    <citation type="journal article" date="2016" name="Nat. Commun.">
        <title>Thousands of microbial genomes shed light on interconnected biogeochemical processes in an aquifer system.</title>
        <authorList>
            <person name="Anantharaman K."/>
            <person name="Brown C.T."/>
            <person name="Hug L.A."/>
            <person name="Sharon I."/>
            <person name="Castelle C.J."/>
            <person name="Probst A.J."/>
            <person name="Thomas B.C."/>
            <person name="Singh A."/>
            <person name="Wilkins M.J."/>
            <person name="Karaoz U."/>
            <person name="Brodie E.L."/>
            <person name="Williams K.H."/>
            <person name="Hubbard S.S."/>
            <person name="Banfield J.F."/>
        </authorList>
    </citation>
    <scope>NUCLEOTIDE SEQUENCE [LARGE SCALE GENOMIC DNA]</scope>
</reference>
<comment type="caution">
    <text evidence="2">The sequence shown here is derived from an EMBL/GenBank/DDBJ whole genome shotgun (WGS) entry which is preliminary data.</text>
</comment>
<dbReference type="Pfam" id="PF13860">
    <property type="entry name" value="FlgD_ig"/>
    <property type="match status" value="1"/>
</dbReference>
<evidence type="ECO:0000313" key="3">
    <source>
        <dbReference type="Proteomes" id="UP000179243"/>
    </source>
</evidence>
<dbReference type="Proteomes" id="UP000179243">
    <property type="component" value="Unassembled WGS sequence"/>
</dbReference>
<dbReference type="InterPro" id="IPR025965">
    <property type="entry name" value="FlgD/Vpr_Ig-like"/>
</dbReference>
<evidence type="ECO:0000259" key="1">
    <source>
        <dbReference type="Pfam" id="PF13860"/>
    </source>
</evidence>
<proteinExistence type="predicted"/>